<keyword evidence="2" id="KW-0269">Exonuclease</keyword>
<dbReference type="GO" id="GO:0003676">
    <property type="term" value="F:nucleic acid binding"/>
    <property type="evidence" value="ECO:0007669"/>
    <property type="project" value="InterPro"/>
</dbReference>
<organism evidence="2 3">
    <name type="scientific">Amylocarpus encephaloides</name>
    <dbReference type="NCBI Taxonomy" id="45428"/>
    <lineage>
        <taxon>Eukaryota</taxon>
        <taxon>Fungi</taxon>
        <taxon>Dikarya</taxon>
        <taxon>Ascomycota</taxon>
        <taxon>Pezizomycotina</taxon>
        <taxon>Leotiomycetes</taxon>
        <taxon>Helotiales</taxon>
        <taxon>Helotiales incertae sedis</taxon>
        <taxon>Amylocarpus</taxon>
    </lineage>
</organism>
<dbReference type="Pfam" id="PF01612">
    <property type="entry name" value="DNA_pol_A_exo1"/>
    <property type="match status" value="1"/>
</dbReference>
<dbReference type="InterPro" id="IPR002562">
    <property type="entry name" value="3'-5'_exonuclease_dom"/>
</dbReference>
<dbReference type="AlphaFoldDB" id="A0A9P8C2C2"/>
<dbReference type="PANTHER" id="PTHR43040">
    <property type="entry name" value="RIBONUCLEASE D"/>
    <property type="match status" value="1"/>
</dbReference>
<dbReference type="InterPro" id="IPR036397">
    <property type="entry name" value="RNaseH_sf"/>
</dbReference>
<dbReference type="SUPFAM" id="SSF53098">
    <property type="entry name" value="Ribonuclease H-like"/>
    <property type="match status" value="1"/>
</dbReference>
<proteinExistence type="predicted"/>
<protein>
    <submittedName>
        <fullName evidence="2">Exonuclease</fullName>
    </submittedName>
</protein>
<dbReference type="PANTHER" id="PTHR43040:SF1">
    <property type="entry name" value="RIBONUCLEASE D"/>
    <property type="match status" value="1"/>
</dbReference>
<gene>
    <name evidence="2" type="ORF">BJ875DRAFT_517510</name>
</gene>
<evidence type="ECO:0000313" key="3">
    <source>
        <dbReference type="Proteomes" id="UP000824998"/>
    </source>
</evidence>
<dbReference type="SMART" id="SM00474">
    <property type="entry name" value="35EXOc"/>
    <property type="match status" value="1"/>
</dbReference>
<name>A0A9P8C2C2_9HELO</name>
<dbReference type="OrthoDB" id="26838at2759"/>
<accession>A0A9P8C2C2</accession>
<feature type="domain" description="3'-5' exonuclease" evidence="1">
    <location>
        <begin position="12"/>
        <end position="214"/>
    </location>
</feature>
<evidence type="ECO:0000259" key="1">
    <source>
        <dbReference type="SMART" id="SM00474"/>
    </source>
</evidence>
<keyword evidence="3" id="KW-1185">Reference proteome</keyword>
<dbReference type="GO" id="GO:0006139">
    <property type="term" value="P:nucleobase-containing compound metabolic process"/>
    <property type="evidence" value="ECO:0007669"/>
    <property type="project" value="InterPro"/>
</dbReference>
<dbReference type="Gene3D" id="3.30.420.10">
    <property type="entry name" value="Ribonuclease H-like superfamily/Ribonuclease H"/>
    <property type="match status" value="1"/>
</dbReference>
<dbReference type="GO" id="GO:0008408">
    <property type="term" value="F:3'-5' exonuclease activity"/>
    <property type="evidence" value="ECO:0007669"/>
    <property type="project" value="InterPro"/>
</dbReference>
<dbReference type="InterPro" id="IPR012337">
    <property type="entry name" value="RNaseH-like_sf"/>
</dbReference>
<keyword evidence="2" id="KW-0378">Hydrolase</keyword>
<sequence length="291" mass="33034">MPTTSVPDQQAVQMIDTQDALKTMLEALIDLPPAPPSLYVDLEGSPLSRKGKLSILSLFVSPLQKTFLIDIMNLGTTAFTTQVPYSISLASILASGDLPKVLFDVRADSDALFGLFGVELKCATDVQLMELASRDARSWYSRDWLAGLAKCVENHATIPAKEKKQWRDNKHRVILEGQYYALSQRPLSFKSMEYCAQDVTILPHLWKVYSDKLAPPERAFWRSMVEEATNERLRSTQGGSFIADAKENVRGPWSRYEIQRRTELWVEDHLEKITFRKMNSIGFKLYLKKLG</sequence>
<keyword evidence="2" id="KW-0540">Nuclease</keyword>
<reference evidence="2" key="1">
    <citation type="journal article" date="2021" name="IMA Fungus">
        <title>Genomic characterization of three marine fungi, including Emericellopsis atlantica sp. nov. with signatures of a generalist lifestyle and marine biomass degradation.</title>
        <authorList>
            <person name="Hagestad O.C."/>
            <person name="Hou L."/>
            <person name="Andersen J.H."/>
            <person name="Hansen E.H."/>
            <person name="Altermark B."/>
            <person name="Li C."/>
            <person name="Kuhnert E."/>
            <person name="Cox R.J."/>
            <person name="Crous P.W."/>
            <person name="Spatafora J.W."/>
            <person name="Lail K."/>
            <person name="Amirebrahimi M."/>
            <person name="Lipzen A."/>
            <person name="Pangilinan J."/>
            <person name="Andreopoulos W."/>
            <person name="Hayes R.D."/>
            <person name="Ng V."/>
            <person name="Grigoriev I.V."/>
            <person name="Jackson S.A."/>
            <person name="Sutton T.D.S."/>
            <person name="Dobson A.D.W."/>
            <person name="Rama T."/>
        </authorList>
    </citation>
    <scope>NUCLEOTIDE SEQUENCE</scope>
    <source>
        <strain evidence="2">TRa018bII</strain>
    </source>
</reference>
<dbReference type="EMBL" id="MU251610">
    <property type="protein sequence ID" value="KAG9231313.1"/>
    <property type="molecule type" value="Genomic_DNA"/>
</dbReference>
<dbReference type="Proteomes" id="UP000824998">
    <property type="component" value="Unassembled WGS sequence"/>
</dbReference>
<comment type="caution">
    <text evidence="2">The sequence shown here is derived from an EMBL/GenBank/DDBJ whole genome shotgun (WGS) entry which is preliminary data.</text>
</comment>
<evidence type="ECO:0000313" key="2">
    <source>
        <dbReference type="EMBL" id="KAG9231313.1"/>
    </source>
</evidence>